<gene>
    <name evidence="1" type="ORF">PoB_005179200</name>
</gene>
<evidence type="ECO:0000313" key="1">
    <source>
        <dbReference type="EMBL" id="GFO25287.1"/>
    </source>
</evidence>
<dbReference type="InterPro" id="IPR036397">
    <property type="entry name" value="RNaseH_sf"/>
</dbReference>
<dbReference type="GO" id="GO:0003964">
    <property type="term" value="F:RNA-directed DNA polymerase activity"/>
    <property type="evidence" value="ECO:0007669"/>
    <property type="project" value="UniProtKB-KW"/>
</dbReference>
<keyword evidence="1" id="KW-0548">Nucleotidyltransferase</keyword>
<dbReference type="Proteomes" id="UP000735302">
    <property type="component" value="Unassembled WGS sequence"/>
</dbReference>
<keyword evidence="1" id="KW-0695">RNA-directed DNA polymerase</keyword>
<dbReference type="InterPro" id="IPR012337">
    <property type="entry name" value="RNaseH-like_sf"/>
</dbReference>
<sequence length="101" mass="11650">MSHYTRAVCYFIRFKQKMATPYHPVCNGLVDRSNATLSTCLRCLCSENHGDRTVSSILSSLPAEKCGRSQKSNNFTPFEHFYHRTILGPMHILVELWTREI</sequence>
<dbReference type="SUPFAM" id="SSF53098">
    <property type="entry name" value="Ribonuclease H-like"/>
    <property type="match status" value="1"/>
</dbReference>
<accession>A0AAV4C119</accession>
<name>A0AAV4C119_9GAST</name>
<keyword evidence="2" id="KW-1185">Reference proteome</keyword>
<reference evidence="1 2" key="1">
    <citation type="journal article" date="2021" name="Elife">
        <title>Chloroplast acquisition without the gene transfer in kleptoplastic sea slugs, Plakobranchus ocellatus.</title>
        <authorList>
            <person name="Maeda T."/>
            <person name="Takahashi S."/>
            <person name="Yoshida T."/>
            <person name="Shimamura S."/>
            <person name="Takaki Y."/>
            <person name="Nagai Y."/>
            <person name="Toyoda A."/>
            <person name="Suzuki Y."/>
            <person name="Arimoto A."/>
            <person name="Ishii H."/>
            <person name="Satoh N."/>
            <person name="Nishiyama T."/>
            <person name="Hasebe M."/>
            <person name="Maruyama T."/>
            <person name="Minagawa J."/>
            <person name="Obokata J."/>
            <person name="Shigenobu S."/>
        </authorList>
    </citation>
    <scope>NUCLEOTIDE SEQUENCE [LARGE SCALE GENOMIC DNA]</scope>
</reference>
<dbReference type="EMBL" id="BLXT01005746">
    <property type="protein sequence ID" value="GFO25287.1"/>
    <property type="molecule type" value="Genomic_DNA"/>
</dbReference>
<proteinExistence type="predicted"/>
<dbReference type="AlphaFoldDB" id="A0AAV4C119"/>
<dbReference type="GO" id="GO:0003676">
    <property type="term" value="F:nucleic acid binding"/>
    <property type="evidence" value="ECO:0007669"/>
    <property type="project" value="InterPro"/>
</dbReference>
<protein>
    <submittedName>
        <fullName evidence="1">Reverse transcriptase</fullName>
    </submittedName>
</protein>
<dbReference type="Gene3D" id="3.30.420.10">
    <property type="entry name" value="Ribonuclease H-like superfamily/Ribonuclease H"/>
    <property type="match status" value="1"/>
</dbReference>
<evidence type="ECO:0000313" key="2">
    <source>
        <dbReference type="Proteomes" id="UP000735302"/>
    </source>
</evidence>
<comment type="caution">
    <text evidence="1">The sequence shown here is derived from an EMBL/GenBank/DDBJ whole genome shotgun (WGS) entry which is preliminary data.</text>
</comment>
<keyword evidence="1" id="KW-0808">Transferase</keyword>
<organism evidence="1 2">
    <name type="scientific">Plakobranchus ocellatus</name>
    <dbReference type="NCBI Taxonomy" id="259542"/>
    <lineage>
        <taxon>Eukaryota</taxon>
        <taxon>Metazoa</taxon>
        <taxon>Spiralia</taxon>
        <taxon>Lophotrochozoa</taxon>
        <taxon>Mollusca</taxon>
        <taxon>Gastropoda</taxon>
        <taxon>Heterobranchia</taxon>
        <taxon>Euthyneura</taxon>
        <taxon>Panpulmonata</taxon>
        <taxon>Sacoglossa</taxon>
        <taxon>Placobranchoidea</taxon>
        <taxon>Plakobranchidae</taxon>
        <taxon>Plakobranchus</taxon>
    </lineage>
</organism>